<protein>
    <submittedName>
        <fullName evidence="1">Uncharacterized protein</fullName>
    </submittedName>
</protein>
<sequence length="105" mass="11902">MKSNNRNNHFIRFSSNSIHALCNTSELTEGASHDDHSSTPLTSFFLNHDSGWVVGPQNQLLFWVPPASRHGFYNPATTLVIPRGGSELDLRCMAHGRHWQKCREE</sequence>
<gene>
    <name evidence="1" type="ORF">F5147DRAFT_581027</name>
</gene>
<evidence type="ECO:0000313" key="2">
    <source>
        <dbReference type="Proteomes" id="UP000823399"/>
    </source>
</evidence>
<dbReference type="RefSeq" id="XP_041290184.1">
    <property type="nucleotide sequence ID" value="XM_041431584.1"/>
</dbReference>
<dbReference type="AlphaFoldDB" id="A0A9P7F388"/>
<evidence type="ECO:0000313" key="1">
    <source>
        <dbReference type="EMBL" id="KAG2102506.1"/>
    </source>
</evidence>
<accession>A0A9P7F388</accession>
<dbReference type="OrthoDB" id="2615105at2759"/>
<reference evidence="1" key="1">
    <citation type="journal article" date="2020" name="New Phytol.">
        <title>Comparative genomics reveals dynamic genome evolution in host specialist ectomycorrhizal fungi.</title>
        <authorList>
            <person name="Lofgren L.A."/>
            <person name="Nguyen N.H."/>
            <person name="Vilgalys R."/>
            <person name="Ruytinx J."/>
            <person name="Liao H.L."/>
            <person name="Branco S."/>
            <person name="Kuo A."/>
            <person name="LaButti K."/>
            <person name="Lipzen A."/>
            <person name="Andreopoulos W."/>
            <person name="Pangilinan J."/>
            <person name="Riley R."/>
            <person name="Hundley H."/>
            <person name="Na H."/>
            <person name="Barry K."/>
            <person name="Grigoriev I.V."/>
            <person name="Stajich J.E."/>
            <person name="Kennedy P.G."/>
        </authorList>
    </citation>
    <scope>NUCLEOTIDE SEQUENCE</scope>
    <source>
        <strain evidence="1">FC423</strain>
    </source>
</reference>
<organism evidence="1 2">
    <name type="scientific">Suillus discolor</name>
    <dbReference type="NCBI Taxonomy" id="1912936"/>
    <lineage>
        <taxon>Eukaryota</taxon>
        <taxon>Fungi</taxon>
        <taxon>Dikarya</taxon>
        <taxon>Basidiomycota</taxon>
        <taxon>Agaricomycotina</taxon>
        <taxon>Agaricomycetes</taxon>
        <taxon>Agaricomycetidae</taxon>
        <taxon>Boletales</taxon>
        <taxon>Suillineae</taxon>
        <taxon>Suillaceae</taxon>
        <taxon>Suillus</taxon>
    </lineage>
</organism>
<dbReference type="Proteomes" id="UP000823399">
    <property type="component" value="Unassembled WGS sequence"/>
</dbReference>
<dbReference type="EMBL" id="JABBWM010000047">
    <property type="protein sequence ID" value="KAG2102506.1"/>
    <property type="molecule type" value="Genomic_DNA"/>
</dbReference>
<proteinExistence type="predicted"/>
<comment type="caution">
    <text evidence="1">The sequence shown here is derived from an EMBL/GenBank/DDBJ whole genome shotgun (WGS) entry which is preliminary data.</text>
</comment>
<keyword evidence="2" id="KW-1185">Reference proteome</keyword>
<name>A0A9P7F388_9AGAM</name>
<dbReference type="GeneID" id="64693843"/>